<accession>A0A4R3MFE5</accession>
<dbReference type="AlphaFoldDB" id="A0A4R3MFE5"/>
<name>A0A4R3MFE5_9HYPH</name>
<evidence type="ECO:0000313" key="4">
    <source>
        <dbReference type="Proteomes" id="UP000295678"/>
    </source>
</evidence>
<gene>
    <name evidence="3" type="ORF">EDC22_103115</name>
</gene>
<feature type="region of interest" description="Disordered" evidence="1">
    <location>
        <begin position="55"/>
        <end position="76"/>
    </location>
</feature>
<evidence type="ECO:0000313" key="3">
    <source>
        <dbReference type="EMBL" id="TCT11803.1"/>
    </source>
</evidence>
<keyword evidence="2" id="KW-0732">Signal</keyword>
<protein>
    <submittedName>
        <fullName evidence="3">Uncharacterized protein</fullName>
    </submittedName>
</protein>
<proteinExistence type="predicted"/>
<evidence type="ECO:0000256" key="1">
    <source>
        <dbReference type="SAM" id="MobiDB-lite"/>
    </source>
</evidence>
<comment type="caution">
    <text evidence="3">The sequence shown here is derived from an EMBL/GenBank/DDBJ whole genome shotgun (WGS) entry which is preliminary data.</text>
</comment>
<sequence>MLAFPPTAFHPDVVHRKGSSMTRKLLAGVGAFALAMSSAAAFANCSSGHTVSVSTPVQTAQISTPAGSQSSQPAQE</sequence>
<feature type="chain" id="PRO_5020237345" evidence="2">
    <location>
        <begin position="44"/>
        <end position="76"/>
    </location>
</feature>
<dbReference type="Proteomes" id="UP000295678">
    <property type="component" value="Unassembled WGS sequence"/>
</dbReference>
<evidence type="ECO:0000256" key="2">
    <source>
        <dbReference type="SAM" id="SignalP"/>
    </source>
</evidence>
<reference evidence="3 4" key="1">
    <citation type="submission" date="2019-03" db="EMBL/GenBank/DDBJ databases">
        <title>Genomic Encyclopedia of Type Strains, Phase IV (KMG-IV): sequencing the most valuable type-strain genomes for metagenomic binning, comparative biology and taxonomic classification.</title>
        <authorList>
            <person name="Goeker M."/>
        </authorList>
    </citation>
    <scope>NUCLEOTIDE SEQUENCE [LARGE SCALE GENOMIC DNA]</scope>
    <source>
        <strain evidence="3 4">DSM 19345</strain>
    </source>
</reference>
<feature type="signal peptide" evidence="2">
    <location>
        <begin position="1"/>
        <end position="43"/>
    </location>
</feature>
<dbReference type="EMBL" id="SMAK01000003">
    <property type="protein sequence ID" value="TCT11803.1"/>
    <property type="molecule type" value="Genomic_DNA"/>
</dbReference>
<organism evidence="3 4">
    <name type="scientific">Tepidamorphus gemmatus</name>
    <dbReference type="NCBI Taxonomy" id="747076"/>
    <lineage>
        <taxon>Bacteria</taxon>
        <taxon>Pseudomonadati</taxon>
        <taxon>Pseudomonadota</taxon>
        <taxon>Alphaproteobacteria</taxon>
        <taxon>Hyphomicrobiales</taxon>
        <taxon>Tepidamorphaceae</taxon>
        <taxon>Tepidamorphus</taxon>
    </lineage>
</organism>
<keyword evidence="4" id="KW-1185">Reference proteome</keyword>